<evidence type="ECO:0000313" key="7">
    <source>
        <dbReference type="Proteomes" id="UP001283212"/>
    </source>
</evidence>
<keyword evidence="3" id="KW-0238">DNA-binding</keyword>
<dbReference type="Gene3D" id="1.10.10.10">
    <property type="entry name" value="Winged helix-like DNA-binding domain superfamily/Winged helix DNA-binding domain"/>
    <property type="match status" value="1"/>
</dbReference>
<dbReference type="GO" id="GO:0003700">
    <property type="term" value="F:DNA-binding transcription factor activity"/>
    <property type="evidence" value="ECO:0007669"/>
    <property type="project" value="InterPro"/>
</dbReference>
<evidence type="ECO:0000259" key="5">
    <source>
        <dbReference type="PROSITE" id="PS50944"/>
    </source>
</evidence>
<organism evidence="6 7">
    <name type="scientific">Methanorbis rubei</name>
    <dbReference type="NCBI Taxonomy" id="3028300"/>
    <lineage>
        <taxon>Archaea</taxon>
        <taxon>Methanobacteriati</taxon>
        <taxon>Methanobacteriota</taxon>
        <taxon>Stenosarchaea group</taxon>
        <taxon>Methanomicrobia</taxon>
        <taxon>Methanomicrobiales</taxon>
        <taxon>Methanocorpusculaceae</taxon>
        <taxon>Methanorbis</taxon>
    </lineage>
</organism>
<dbReference type="InterPro" id="IPR036421">
    <property type="entry name" value="Fe_dep_repressor_sf"/>
</dbReference>
<dbReference type="RefSeq" id="WP_338096646.1">
    <property type="nucleotide sequence ID" value="NZ_JAWDKB010000006.1"/>
</dbReference>
<dbReference type="SUPFAM" id="SSF47979">
    <property type="entry name" value="Iron-dependent repressor protein, dimerization domain"/>
    <property type="match status" value="1"/>
</dbReference>
<dbReference type="PROSITE" id="PS50944">
    <property type="entry name" value="HTH_DTXR"/>
    <property type="match status" value="1"/>
</dbReference>
<evidence type="ECO:0000256" key="1">
    <source>
        <dbReference type="ARBA" id="ARBA00007871"/>
    </source>
</evidence>
<reference evidence="6 7" key="1">
    <citation type="submission" date="2023-06" db="EMBL/GenBank/DDBJ databases">
        <title>Genome sequence of Methancorpusculaceae sp. Cs1.</title>
        <authorList>
            <person name="Protasov E."/>
            <person name="Platt K."/>
            <person name="Poehlein A."/>
            <person name="Daniel R."/>
            <person name="Brune A."/>
        </authorList>
    </citation>
    <scope>NUCLEOTIDE SEQUENCE [LARGE SCALE GENOMIC DNA]</scope>
    <source>
        <strain evidence="6 7">Cs1</strain>
    </source>
</reference>
<dbReference type="GO" id="GO:0003677">
    <property type="term" value="F:DNA binding"/>
    <property type="evidence" value="ECO:0007669"/>
    <property type="project" value="UniProtKB-KW"/>
</dbReference>
<dbReference type="InterPro" id="IPR022687">
    <property type="entry name" value="HTH_DTXR"/>
</dbReference>
<dbReference type="InterPro" id="IPR036390">
    <property type="entry name" value="WH_DNA-bd_sf"/>
</dbReference>
<dbReference type="InterPro" id="IPR050536">
    <property type="entry name" value="DtxR_MntR_Metal-Reg"/>
</dbReference>
<dbReference type="Gene3D" id="1.10.60.10">
    <property type="entry name" value="Iron dependent repressor, metal binding and dimerisation domain"/>
    <property type="match status" value="1"/>
</dbReference>
<dbReference type="PANTHER" id="PTHR33238">
    <property type="entry name" value="IRON (METAL) DEPENDENT REPRESSOR, DTXR FAMILY"/>
    <property type="match status" value="1"/>
</dbReference>
<feature type="domain" description="HTH dtxR-type" evidence="5">
    <location>
        <begin position="13"/>
        <end position="74"/>
    </location>
</feature>
<sequence>MDATPQTPHCKRLTMKEEDYLETILNVSAEKGYAKTRDVADELDLSPPSVVEMFAKLDHKKLVVYRKYEGVTLTDAGRAVAEQIKYRHDVLVEFLRLIAVPDQIAEKDACFMEHELNAATIQKIKQFVEYVGSTKSAHAELKRFTEFCK</sequence>
<evidence type="ECO:0000313" key="6">
    <source>
        <dbReference type="EMBL" id="MDV0444144.1"/>
    </source>
</evidence>
<dbReference type="Pfam" id="PF02742">
    <property type="entry name" value="Fe_dep_repr_C"/>
    <property type="match status" value="1"/>
</dbReference>
<comment type="caution">
    <text evidence="6">The sequence shown here is derived from an EMBL/GenBank/DDBJ whole genome shotgun (WGS) entry which is preliminary data.</text>
</comment>
<dbReference type="InterPro" id="IPR001367">
    <property type="entry name" value="Fe_dep_repressor"/>
</dbReference>
<dbReference type="Proteomes" id="UP001283212">
    <property type="component" value="Unassembled WGS sequence"/>
</dbReference>
<gene>
    <name evidence="6" type="primary">mntR</name>
    <name evidence="6" type="ORF">McpCs1_15400</name>
</gene>
<evidence type="ECO:0000256" key="2">
    <source>
        <dbReference type="ARBA" id="ARBA00023015"/>
    </source>
</evidence>
<proteinExistence type="inferred from homology"/>
<dbReference type="GO" id="GO:0046914">
    <property type="term" value="F:transition metal ion binding"/>
    <property type="evidence" value="ECO:0007669"/>
    <property type="project" value="InterPro"/>
</dbReference>
<keyword evidence="7" id="KW-1185">Reference proteome</keyword>
<evidence type="ECO:0000256" key="3">
    <source>
        <dbReference type="ARBA" id="ARBA00023125"/>
    </source>
</evidence>
<name>A0AAE4MGT1_9EURY</name>
<accession>A0AAE4MGT1</accession>
<keyword evidence="4" id="KW-0804">Transcription</keyword>
<dbReference type="GO" id="GO:0046983">
    <property type="term" value="F:protein dimerization activity"/>
    <property type="evidence" value="ECO:0007669"/>
    <property type="project" value="InterPro"/>
</dbReference>
<protein>
    <submittedName>
        <fullName evidence="6">HTH-type transcriptional regulator MntR</fullName>
    </submittedName>
</protein>
<evidence type="ECO:0000256" key="4">
    <source>
        <dbReference type="ARBA" id="ARBA00023163"/>
    </source>
</evidence>
<dbReference type="SUPFAM" id="SSF46785">
    <property type="entry name" value="Winged helix' DNA-binding domain"/>
    <property type="match status" value="1"/>
</dbReference>
<dbReference type="InterPro" id="IPR022689">
    <property type="entry name" value="Iron_dep_repressor"/>
</dbReference>
<dbReference type="InterPro" id="IPR036388">
    <property type="entry name" value="WH-like_DNA-bd_sf"/>
</dbReference>
<dbReference type="AlphaFoldDB" id="A0AAE4MGT1"/>
<dbReference type="PANTHER" id="PTHR33238:SF7">
    <property type="entry name" value="IRON-DEPENDENT TRANSCRIPTIONAL REGULATOR"/>
    <property type="match status" value="1"/>
</dbReference>
<keyword evidence="2" id="KW-0805">Transcription regulation</keyword>
<dbReference type="Pfam" id="PF01325">
    <property type="entry name" value="Fe_dep_repress"/>
    <property type="match status" value="1"/>
</dbReference>
<dbReference type="EMBL" id="JAWDKB010000006">
    <property type="protein sequence ID" value="MDV0444144.1"/>
    <property type="molecule type" value="Genomic_DNA"/>
</dbReference>
<comment type="similarity">
    <text evidence="1">Belongs to the DtxR/MntR family.</text>
</comment>
<dbReference type="SMART" id="SM00529">
    <property type="entry name" value="HTH_DTXR"/>
    <property type="match status" value="1"/>
</dbReference>